<dbReference type="GO" id="GO:0008915">
    <property type="term" value="F:lipid-A-disaccharide synthase activity"/>
    <property type="evidence" value="ECO:0007669"/>
    <property type="project" value="InterPro"/>
</dbReference>
<reference evidence="3 4" key="1">
    <citation type="submission" date="2019-02" db="EMBL/GenBank/DDBJ databases">
        <title>Apibacter muscae sp. nov.: a novel member of the house fly microbiota.</title>
        <authorList>
            <person name="Park R."/>
        </authorList>
    </citation>
    <scope>NUCLEOTIDE SEQUENCE [LARGE SCALE GENOMIC DNA]</scope>
    <source>
        <strain evidence="3 4">AL1</strain>
    </source>
</reference>
<evidence type="ECO:0000259" key="2">
    <source>
        <dbReference type="SMART" id="SM01259"/>
    </source>
</evidence>
<feature type="domain" description="Lipid A biosynthesis N-terminal" evidence="2">
    <location>
        <begin position="23"/>
        <end position="94"/>
    </location>
</feature>
<dbReference type="Gene3D" id="1.20.1280.290">
    <property type="match status" value="1"/>
</dbReference>
<dbReference type="InterPro" id="IPR011499">
    <property type="entry name" value="Lipid_A_biosynth_N"/>
</dbReference>
<dbReference type="GO" id="GO:0016746">
    <property type="term" value="F:acyltransferase activity"/>
    <property type="evidence" value="ECO:0007669"/>
    <property type="project" value="UniProtKB-KW"/>
</dbReference>
<accession>A0A563DHS5</accession>
<keyword evidence="1" id="KW-0472">Membrane</keyword>
<gene>
    <name evidence="3" type="ORF">ETU09_01900</name>
</gene>
<dbReference type="Proteomes" id="UP000319499">
    <property type="component" value="Unassembled WGS sequence"/>
</dbReference>
<feature type="transmembrane region" description="Helical" evidence="1">
    <location>
        <begin position="15"/>
        <end position="31"/>
    </location>
</feature>
<dbReference type="GO" id="GO:0009245">
    <property type="term" value="P:lipid A biosynthetic process"/>
    <property type="evidence" value="ECO:0007669"/>
    <property type="project" value="InterPro"/>
</dbReference>
<dbReference type="SMART" id="SM01259">
    <property type="entry name" value="LAB_N"/>
    <property type="match status" value="2"/>
</dbReference>
<dbReference type="GO" id="GO:0016020">
    <property type="term" value="C:membrane"/>
    <property type="evidence" value="ECO:0007669"/>
    <property type="project" value="GOC"/>
</dbReference>
<dbReference type="EMBL" id="SELH01000013">
    <property type="protein sequence ID" value="TWP29755.1"/>
    <property type="molecule type" value="Genomic_DNA"/>
</dbReference>
<evidence type="ECO:0000313" key="4">
    <source>
        <dbReference type="Proteomes" id="UP000319499"/>
    </source>
</evidence>
<dbReference type="Pfam" id="PF07578">
    <property type="entry name" value="LAB_N"/>
    <property type="match status" value="2"/>
</dbReference>
<organism evidence="3 4">
    <name type="scientific">Apibacter muscae</name>
    <dbReference type="NCBI Taxonomy" id="2509004"/>
    <lineage>
        <taxon>Bacteria</taxon>
        <taxon>Pseudomonadati</taxon>
        <taxon>Bacteroidota</taxon>
        <taxon>Flavobacteriia</taxon>
        <taxon>Flavobacteriales</taxon>
        <taxon>Weeksellaceae</taxon>
        <taxon>Apibacter</taxon>
    </lineage>
</organism>
<feature type="transmembrane region" description="Helical" evidence="1">
    <location>
        <begin position="103"/>
        <end position="124"/>
    </location>
</feature>
<feature type="transmembrane region" description="Helical" evidence="1">
    <location>
        <begin position="173"/>
        <end position="192"/>
    </location>
</feature>
<evidence type="ECO:0000313" key="3">
    <source>
        <dbReference type="EMBL" id="TWP29755.1"/>
    </source>
</evidence>
<keyword evidence="4" id="KW-1185">Reference proteome</keyword>
<dbReference type="RefSeq" id="WP_146261445.1">
    <property type="nucleotide sequence ID" value="NZ_SELG01000029.1"/>
</dbReference>
<keyword evidence="3" id="KW-0012">Acyltransferase</keyword>
<keyword evidence="3" id="KW-0808">Transferase</keyword>
<proteinExistence type="predicted"/>
<evidence type="ECO:0000256" key="1">
    <source>
        <dbReference type="SAM" id="Phobius"/>
    </source>
</evidence>
<keyword evidence="1" id="KW-1133">Transmembrane helix</keyword>
<protein>
    <submittedName>
        <fullName evidence="3">Lauroyl acyltransferase</fullName>
    </submittedName>
</protein>
<feature type="transmembrane region" description="Helical" evidence="1">
    <location>
        <begin position="52"/>
        <end position="69"/>
    </location>
</feature>
<sequence length="222" mass="26140">MTFTLLDISSTPHNLIYYLTLGLGFTAQILFSSRMIIQWISAEKNKKVTSDLIFWQVSLVASFFLFIYGYLRHDFSIMLGQLITYYIYIRNIQLHNAWKKYPVVFRFFIYFFPILSISLGLWNGTIDIFKLFSKEIMPLWLLIAGTVGQLLFTMRFIYQWLYSEKLKKSELPMGFWILSLAGSLIIFIYSIIRRDPVLFAGHCMGIIVYTRNIIILTKNNEI</sequence>
<feature type="transmembrane region" description="Helical" evidence="1">
    <location>
        <begin position="75"/>
        <end position="91"/>
    </location>
</feature>
<keyword evidence="1" id="KW-0812">Transmembrane</keyword>
<name>A0A563DHS5_9FLAO</name>
<feature type="transmembrane region" description="Helical" evidence="1">
    <location>
        <begin position="198"/>
        <end position="217"/>
    </location>
</feature>
<feature type="domain" description="Lipid A biosynthesis N-terminal" evidence="2">
    <location>
        <begin position="144"/>
        <end position="215"/>
    </location>
</feature>
<dbReference type="OrthoDB" id="9793186at2"/>
<feature type="transmembrane region" description="Helical" evidence="1">
    <location>
        <begin position="136"/>
        <end position="161"/>
    </location>
</feature>
<dbReference type="AlphaFoldDB" id="A0A563DHS5"/>
<comment type="caution">
    <text evidence="3">The sequence shown here is derived from an EMBL/GenBank/DDBJ whole genome shotgun (WGS) entry which is preliminary data.</text>
</comment>